<name>A0A1Q9EQY4_SYMMI</name>
<dbReference type="Proteomes" id="UP000186817">
    <property type="component" value="Unassembled WGS sequence"/>
</dbReference>
<feature type="compositionally biased region" description="Basic and acidic residues" evidence="1">
    <location>
        <begin position="114"/>
        <end position="125"/>
    </location>
</feature>
<dbReference type="EMBL" id="LSRX01000089">
    <property type="protein sequence ID" value="OLQ09843.1"/>
    <property type="molecule type" value="Genomic_DNA"/>
</dbReference>
<accession>A0A1Q9EQY4</accession>
<evidence type="ECO:0000313" key="4">
    <source>
        <dbReference type="Proteomes" id="UP000186817"/>
    </source>
</evidence>
<evidence type="ECO:0000313" key="3">
    <source>
        <dbReference type="EMBL" id="OLQ09843.1"/>
    </source>
</evidence>
<sequence>MAVASDAWSDAEQQLLEEGLVKFAVVCDLKEKWKAIAAHVGTRDVKACAARFKACRDRALKEQNAEQEEEEEAEEAAAVEGADSSWWQGKWSDWRWNGRSWNWTGHSGQGWTDEEWKQDSGVDEAERRKWEIQQEIDANRRRMLQKEEQKQREAEQREAKKRAEFEAKEKERLEKIQEREKKIYEAVQREQREKAEAERRRQELQRKMEDFTGKMGKGRASGKGTGKGAQQRQQKQEEMERRAREALANIGLAKEPEPGLEEESEAEEEEEPEPVAEPPAPSAAPRAASSKAEAPPPAEVDGKGKKGGKSKGKGKGKRAKERKPGWWAKIDGDCPISLVPIAELPAPPFCLQPEGTAVPHYFDARFLASFLKERRQVQRQRQGEARQGPSPQTTYRYKDCLALDAHLRAHHSEQQATSVADAFDLFQRNGGGGSDSVRREATAVFQHLFRFNVRDLDSRGRAINYNDGGLTVIDDDDIRVSGAQHVVAAAAEALGPTQAQEPGEAFPSLGSSASQRTQGGRWWALRVERMGKVLSAGPGRGFSSLTWRPEKQSKGNRRYEGKAKAESKGACLRARPEAAEDMGQATVSWTGSGQFSDSLCAPVLSEEELQILQEAAARGDAESMTILGRMLLEGDVVEADPDKAAEYFLKAAEQGDKDGFARGILVDTSI</sequence>
<feature type="compositionally biased region" description="Low complexity" evidence="1">
    <location>
        <begin position="283"/>
        <end position="293"/>
    </location>
</feature>
<feature type="region of interest" description="Disordered" evidence="1">
    <location>
        <begin position="105"/>
        <end position="125"/>
    </location>
</feature>
<dbReference type="Gene3D" id="1.25.40.10">
    <property type="entry name" value="Tetratricopeptide repeat domain"/>
    <property type="match status" value="1"/>
</dbReference>
<dbReference type="InterPro" id="IPR001005">
    <property type="entry name" value="SANT/Myb"/>
</dbReference>
<organism evidence="3 4">
    <name type="scientific">Symbiodinium microadriaticum</name>
    <name type="common">Dinoflagellate</name>
    <name type="synonym">Zooxanthella microadriatica</name>
    <dbReference type="NCBI Taxonomy" id="2951"/>
    <lineage>
        <taxon>Eukaryota</taxon>
        <taxon>Sar</taxon>
        <taxon>Alveolata</taxon>
        <taxon>Dinophyceae</taxon>
        <taxon>Suessiales</taxon>
        <taxon>Symbiodiniaceae</taxon>
        <taxon>Symbiodinium</taxon>
    </lineage>
</organism>
<dbReference type="SUPFAM" id="SSF81901">
    <property type="entry name" value="HCP-like"/>
    <property type="match status" value="1"/>
</dbReference>
<reference evidence="3 4" key="1">
    <citation type="submission" date="2016-02" db="EMBL/GenBank/DDBJ databases">
        <title>Genome analysis of coral dinoflagellate symbionts highlights evolutionary adaptations to a symbiotic lifestyle.</title>
        <authorList>
            <person name="Aranda M."/>
            <person name="Li Y."/>
            <person name="Liew Y.J."/>
            <person name="Baumgarten S."/>
            <person name="Simakov O."/>
            <person name="Wilson M."/>
            <person name="Piel J."/>
            <person name="Ashoor H."/>
            <person name="Bougouffa S."/>
            <person name="Bajic V.B."/>
            <person name="Ryu T."/>
            <person name="Ravasi T."/>
            <person name="Bayer T."/>
            <person name="Micklem G."/>
            <person name="Kim H."/>
            <person name="Bhak J."/>
            <person name="Lajeunesse T.C."/>
            <person name="Voolstra C.R."/>
        </authorList>
    </citation>
    <scope>NUCLEOTIDE SEQUENCE [LARGE SCALE GENOMIC DNA]</scope>
    <source>
        <strain evidence="3 4">CCMP2467</strain>
    </source>
</reference>
<feature type="compositionally biased region" description="Basic and acidic residues" evidence="1">
    <location>
        <begin position="188"/>
        <end position="212"/>
    </location>
</feature>
<dbReference type="InterPro" id="IPR009057">
    <property type="entry name" value="Homeodomain-like_sf"/>
</dbReference>
<dbReference type="SUPFAM" id="SSF46689">
    <property type="entry name" value="Homeodomain-like"/>
    <property type="match status" value="1"/>
</dbReference>
<dbReference type="OrthoDB" id="447907at2759"/>
<dbReference type="PROSITE" id="PS50090">
    <property type="entry name" value="MYB_LIKE"/>
    <property type="match status" value="1"/>
</dbReference>
<evidence type="ECO:0000259" key="2">
    <source>
        <dbReference type="PROSITE" id="PS50090"/>
    </source>
</evidence>
<dbReference type="InterPro" id="IPR006597">
    <property type="entry name" value="Sel1-like"/>
</dbReference>
<feature type="region of interest" description="Disordered" evidence="1">
    <location>
        <begin position="63"/>
        <end position="82"/>
    </location>
</feature>
<gene>
    <name evidence="3" type="ORF">AK812_SmicGene6496</name>
</gene>
<protein>
    <submittedName>
        <fullName evidence="3">Reticulocyte-binding protein 2-like a</fullName>
    </submittedName>
</protein>
<feature type="region of interest" description="Disordered" evidence="1">
    <location>
        <begin position="188"/>
        <end position="326"/>
    </location>
</feature>
<dbReference type="InterPro" id="IPR011990">
    <property type="entry name" value="TPR-like_helical_dom_sf"/>
</dbReference>
<dbReference type="Pfam" id="PF08238">
    <property type="entry name" value="Sel1"/>
    <property type="match status" value="1"/>
</dbReference>
<feature type="region of interest" description="Disordered" evidence="1">
    <location>
        <begin position="144"/>
        <end position="172"/>
    </location>
</feature>
<evidence type="ECO:0000256" key="1">
    <source>
        <dbReference type="SAM" id="MobiDB-lite"/>
    </source>
</evidence>
<feature type="region of interest" description="Disordered" evidence="1">
    <location>
        <begin position="541"/>
        <end position="562"/>
    </location>
</feature>
<proteinExistence type="predicted"/>
<dbReference type="SMART" id="SM00671">
    <property type="entry name" value="SEL1"/>
    <property type="match status" value="1"/>
</dbReference>
<feature type="domain" description="Myb-like" evidence="2">
    <location>
        <begin position="1"/>
        <end position="53"/>
    </location>
</feature>
<feature type="compositionally biased region" description="Basic and acidic residues" evidence="1">
    <location>
        <begin position="548"/>
        <end position="562"/>
    </location>
</feature>
<dbReference type="Gene3D" id="1.10.10.60">
    <property type="entry name" value="Homeodomain-like"/>
    <property type="match status" value="1"/>
</dbReference>
<feature type="compositionally biased region" description="Acidic residues" evidence="1">
    <location>
        <begin position="258"/>
        <end position="274"/>
    </location>
</feature>
<feature type="compositionally biased region" description="Acidic residues" evidence="1">
    <location>
        <begin position="65"/>
        <end position="77"/>
    </location>
</feature>
<keyword evidence="4" id="KW-1185">Reference proteome</keyword>
<feature type="compositionally biased region" description="Basic residues" evidence="1">
    <location>
        <begin position="305"/>
        <end position="321"/>
    </location>
</feature>
<feature type="compositionally biased region" description="Basic and acidic residues" evidence="1">
    <location>
        <begin position="234"/>
        <end position="245"/>
    </location>
</feature>
<comment type="caution">
    <text evidence="3">The sequence shown here is derived from an EMBL/GenBank/DDBJ whole genome shotgun (WGS) entry which is preliminary data.</text>
</comment>
<dbReference type="AlphaFoldDB" id="A0A1Q9EQY4"/>
<dbReference type="CDD" id="cd00167">
    <property type="entry name" value="SANT"/>
    <property type="match status" value="1"/>
</dbReference>